<feature type="domain" description="DUF7924" evidence="1">
    <location>
        <begin position="50"/>
        <end position="310"/>
    </location>
</feature>
<dbReference type="EMBL" id="JAPUFD010000006">
    <property type="protein sequence ID" value="MDI1487610.1"/>
    <property type="molecule type" value="Genomic_DNA"/>
</dbReference>
<reference evidence="2" key="1">
    <citation type="journal article" date="2023" name="Genome Biol. Evol.">
        <title>First Whole Genome Sequence and Flow Cytometry Genome Size Data for the Lichen-Forming Fungus Ramalina farinacea (Ascomycota).</title>
        <authorList>
            <person name="Llewellyn T."/>
            <person name="Mian S."/>
            <person name="Hill R."/>
            <person name="Leitch I.J."/>
            <person name="Gaya E."/>
        </authorList>
    </citation>
    <scope>NUCLEOTIDE SEQUENCE</scope>
    <source>
        <strain evidence="2">LIQ254RAFAR</strain>
    </source>
</reference>
<evidence type="ECO:0000259" key="1">
    <source>
        <dbReference type="Pfam" id="PF25545"/>
    </source>
</evidence>
<dbReference type="InterPro" id="IPR057684">
    <property type="entry name" value="DUF7924"/>
</dbReference>
<evidence type="ECO:0000313" key="2">
    <source>
        <dbReference type="EMBL" id="MDI1487610.1"/>
    </source>
</evidence>
<gene>
    <name evidence="2" type="ORF">OHK93_006880</name>
</gene>
<dbReference type="Proteomes" id="UP001161017">
    <property type="component" value="Unassembled WGS sequence"/>
</dbReference>
<evidence type="ECO:0000313" key="3">
    <source>
        <dbReference type="Proteomes" id="UP001161017"/>
    </source>
</evidence>
<sequence length="381" mass="43238">MKQYLEGHGMYMDKRLLKKPEHASLRQVVDAIINSTDSSALKSDSIQRLNKRVQSAETYDEATVLGTILPCIIRSDRTLSHSKVRVEELGLSDILLATDEDFEESGMDFVFDQKLTRNFMPNLYLDTVFKEDAAKAQQEYLGIKCPKPDRVYGLSRNAYARPSHCVARSSTLDLMEVVPTLHHPFYLIESESSNGNTGTAEFQASCGGATIVHAARLLLEQTGQNDQEEADGIDQRTFIFSTTLDSSFIKFWVHFAVLESIGQTQQKRVTYHMEHLRSVHFLVGEGNLAILRRICYNILDWGVRGRDAMLRQRCSDIWRFEDAWVAEKACQSEVSAAKREQEARDRRPQFNAAKLRKMALQPHITGEAQNNGNVFIDARSL</sequence>
<organism evidence="2 3">
    <name type="scientific">Ramalina farinacea</name>
    <dbReference type="NCBI Taxonomy" id="258253"/>
    <lineage>
        <taxon>Eukaryota</taxon>
        <taxon>Fungi</taxon>
        <taxon>Dikarya</taxon>
        <taxon>Ascomycota</taxon>
        <taxon>Pezizomycotina</taxon>
        <taxon>Lecanoromycetes</taxon>
        <taxon>OSLEUM clade</taxon>
        <taxon>Lecanoromycetidae</taxon>
        <taxon>Lecanorales</taxon>
        <taxon>Lecanorineae</taxon>
        <taxon>Ramalinaceae</taxon>
        <taxon>Ramalina</taxon>
    </lineage>
</organism>
<dbReference type="Pfam" id="PF25545">
    <property type="entry name" value="DUF7924"/>
    <property type="match status" value="1"/>
</dbReference>
<name>A0AA43QNP5_9LECA</name>
<accession>A0AA43QNP5</accession>
<comment type="caution">
    <text evidence="2">The sequence shown here is derived from an EMBL/GenBank/DDBJ whole genome shotgun (WGS) entry which is preliminary data.</text>
</comment>
<keyword evidence="3" id="KW-1185">Reference proteome</keyword>
<proteinExistence type="predicted"/>
<dbReference type="AlphaFoldDB" id="A0AA43QNP5"/>
<protein>
    <recommendedName>
        <fullName evidence="1">DUF7924 domain-containing protein</fullName>
    </recommendedName>
</protein>